<dbReference type="AlphaFoldDB" id="A0A1R0X1V5"/>
<accession>A0A1R0X1V5</accession>
<comment type="caution">
    <text evidence="1">The sequence shown here is derived from an EMBL/GenBank/DDBJ whole genome shotgun (WGS) entry which is preliminary data.</text>
</comment>
<organism evidence="1 2">
    <name type="scientific">Paenibacillus odorifer</name>
    <dbReference type="NCBI Taxonomy" id="189426"/>
    <lineage>
        <taxon>Bacteria</taxon>
        <taxon>Bacillati</taxon>
        <taxon>Bacillota</taxon>
        <taxon>Bacilli</taxon>
        <taxon>Bacillales</taxon>
        <taxon>Paenibacillaceae</taxon>
        <taxon>Paenibacillus</taxon>
    </lineage>
</organism>
<name>A0A1R0X1V5_9BACL</name>
<dbReference type="EMBL" id="MKQP01000040">
    <property type="protein sequence ID" value="OMD26782.1"/>
    <property type="molecule type" value="Genomic_DNA"/>
</dbReference>
<proteinExistence type="predicted"/>
<reference evidence="1 2" key="1">
    <citation type="submission" date="2016-10" db="EMBL/GenBank/DDBJ databases">
        <title>Paenibacillus species isolates.</title>
        <authorList>
            <person name="Beno S.M."/>
        </authorList>
    </citation>
    <scope>NUCLEOTIDE SEQUENCE [LARGE SCALE GENOMIC DNA]</scope>
    <source>
        <strain evidence="1 2">FSL H7-0604</strain>
    </source>
</reference>
<dbReference type="Proteomes" id="UP000187465">
    <property type="component" value="Unassembled WGS sequence"/>
</dbReference>
<gene>
    <name evidence="1" type="ORF">BJP51_26690</name>
</gene>
<protein>
    <submittedName>
        <fullName evidence="1">Uncharacterized protein</fullName>
    </submittedName>
</protein>
<sequence length="154" mass="17742">MYRKIFRKQGKPLRFGDQIITTSSFFAIVNPVKTNFKNRDKFLNNFAKQAYIHGLSTVKKPSHVLYWYDGPIRNQGVDLWNDGAYHRTRKGVVGISALFLADSEETIELAKKAVHVLIENNNLVLLLPEYAEEFEMYKMMFPDAVLLNEEAGLI</sequence>
<evidence type="ECO:0000313" key="1">
    <source>
        <dbReference type="EMBL" id="OMD26782.1"/>
    </source>
</evidence>
<evidence type="ECO:0000313" key="2">
    <source>
        <dbReference type="Proteomes" id="UP000187465"/>
    </source>
</evidence>
<dbReference type="RefSeq" id="WP_076179546.1">
    <property type="nucleotide sequence ID" value="NZ_MKQP01000040.1"/>
</dbReference>